<protein>
    <submittedName>
        <fullName evidence="3">Uncharacterized protein YecT (DUF1311 family)</fullName>
    </submittedName>
</protein>
<evidence type="ECO:0000259" key="2">
    <source>
        <dbReference type="Pfam" id="PF07007"/>
    </source>
</evidence>
<gene>
    <name evidence="3" type="ORF">J2R99_000259</name>
</gene>
<evidence type="ECO:0000313" key="3">
    <source>
        <dbReference type="EMBL" id="MDQ0324410.1"/>
    </source>
</evidence>
<dbReference type="Pfam" id="PF07007">
    <property type="entry name" value="LprI"/>
    <property type="match status" value="1"/>
</dbReference>
<dbReference type="RefSeq" id="WP_307152704.1">
    <property type="nucleotide sequence ID" value="NZ_JAUSUK010000001.1"/>
</dbReference>
<dbReference type="Proteomes" id="UP001230253">
    <property type="component" value="Unassembled WGS sequence"/>
</dbReference>
<accession>A0ABU0C400</accession>
<comment type="caution">
    <text evidence="3">The sequence shown here is derived from an EMBL/GenBank/DDBJ whole genome shotgun (WGS) entry which is preliminary data.</text>
</comment>
<feature type="chain" id="PRO_5046156567" evidence="1">
    <location>
        <begin position="24"/>
        <end position="133"/>
    </location>
</feature>
<dbReference type="InterPro" id="IPR009739">
    <property type="entry name" value="LprI-like_N"/>
</dbReference>
<organism evidence="3 4">
    <name type="scientific">Rhodopseudomonas julia</name>
    <dbReference type="NCBI Taxonomy" id="200617"/>
    <lineage>
        <taxon>Bacteria</taxon>
        <taxon>Pseudomonadati</taxon>
        <taxon>Pseudomonadota</taxon>
        <taxon>Alphaproteobacteria</taxon>
        <taxon>Hyphomicrobiales</taxon>
        <taxon>Nitrobacteraceae</taxon>
        <taxon>Rhodopseudomonas</taxon>
    </lineage>
</organism>
<keyword evidence="1" id="KW-0732">Signal</keyword>
<dbReference type="PANTHER" id="PTHR39176:SF1">
    <property type="entry name" value="PERIPLASMIC PROTEIN"/>
    <property type="match status" value="1"/>
</dbReference>
<dbReference type="EMBL" id="JAUSUK010000001">
    <property type="protein sequence ID" value="MDQ0324410.1"/>
    <property type="molecule type" value="Genomic_DNA"/>
</dbReference>
<sequence>MARSEMSMAALVVLLTLPGAAGAAECADPQTQAEMNACAAQTFEEADAALNEAWPKVLEYYRALDSELSDDLKGAEEALLEAQRTWIVFRDAHCASVGFAARGGTMEPLLVTSCKADLTRERTDQLLALLGDK</sequence>
<evidence type="ECO:0000313" key="4">
    <source>
        <dbReference type="Proteomes" id="UP001230253"/>
    </source>
</evidence>
<feature type="signal peptide" evidence="1">
    <location>
        <begin position="1"/>
        <end position="23"/>
    </location>
</feature>
<dbReference type="PANTHER" id="PTHR39176">
    <property type="entry name" value="PERIPLASMIC PROTEIN-RELATED"/>
    <property type="match status" value="1"/>
</dbReference>
<keyword evidence="4" id="KW-1185">Reference proteome</keyword>
<evidence type="ECO:0000256" key="1">
    <source>
        <dbReference type="SAM" id="SignalP"/>
    </source>
</evidence>
<reference evidence="3 4" key="1">
    <citation type="submission" date="2023-07" db="EMBL/GenBank/DDBJ databases">
        <title>Genomic Encyclopedia of Type Strains, Phase IV (KMG-IV): sequencing the most valuable type-strain genomes for metagenomic binning, comparative biology and taxonomic classification.</title>
        <authorList>
            <person name="Goeker M."/>
        </authorList>
    </citation>
    <scope>NUCLEOTIDE SEQUENCE [LARGE SCALE GENOMIC DNA]</scope>
    <source>
        <strain evidence="3 4">DSM 11549</strain>
    </source>
</reference>
<feature type="domain" description="Lysozyme inhibitor LprI-like N-terminal" evidence="2">
    <location>
        <begin position="26"/>
        <end position="126"/>
    </location>
</feature>
<proteinExistence type="predicted"/>
<dbReference type="Gene3D" id="1.20.1270.180">
    <property type="match status" value="1"/>
</dbReference>
<name>A0ABU0C400_9BRAD</name>